<reference evidence="1 2" key="1">
    <citation type="submission" date="2020-08" db="EMBL/GenBank/DDBJ databases">
        <title>Genomic Encyclopedia of Type Strains, Phase IV (KMG-IV): sequencing the most valuable type-strain genomes for metagenomic binning, comparative biology and taxonomic classification.</title>
        <authorList>
            <person name="Goeker M."/>
        </authorList>
    </citation>
    <scope>NUCLEOTIDE SEQUENCE [LARGE SCALE GENOMIC DNA]</scope>
    <source>
        <strain evidence="1 2">DSM 103737</strain>
    </source>
</reference>
<proteinExistence type="predicted"/>
<evidence type="ECO:0000313" key="2">
    <source>
        <dbReference type="Proteomes" id="UP000577362"/>
    </source>
</evidence>
<dbReference type="Proteomes" id="UP000577362">
    <property type="component" value="Unassembled WGS sequence"/>
</dbReference>
<evidence type="ECO:0000313" key="1">
    <source>
        <dbReference type="EMBL" id="MBB4015638.1"/>
    </source>
</evidence>
<organism evidence="1 2">
    <name type="scientific">Chelatococcus caeni</name>
    <dbReference type="NCBI Taxonomy" id="1348468"/>
    <lineage>
        <taxon>Bacteria</taxon>
        <taxon>Pseudomonadati</taxon>
        <taxon>Pseudomonadota</taxon>
        <taxon>Alphaproteobacteria</taxon>
        <taxon>Hyphomicrobiales</taxon>
        <taxon>Chelatococcaceae</taxon>
        <taxon>Chelatococcus</taxon>
    </lineage>
</organism>
<protein>
    <submittedName>
        <fullName evidence="1">Uncharacterized protein</fullName>
    </submittedName>
</protein>
<accession>A0A840BVY8</accession>
<keyword evidence="2" id="KW-1185">Reference proteome</keyword>
<comment type="caution">
    <text evidence="1">The sequence shown here is derived from an EMBL/GenBank/DDBJ whole genome shotgun (WGS) entry which is preliminary data.</text>
</comment>
<gene>
    <name evidence="1" type="ORF">GGR16_000644</name>
</gene>
<sequence length="110" mass="12280">MQARQPALKHENALEQDRQRRRASTLYGAFGKSLCWFPGRIPLRCMRPGNEVEADRVRAPGSTACGWRLAALLPTAYRPTACCLLPIAYCLLPHCLLPTARLYTQPPSTT</sequence>
<dbReference type="EMBL" id="JACIEN010000001">
    <property type="protein sequence ID" value="MBB4015638.1"/>
    <property type="molecule type" value="Genomic_DNA"/>
</dbReference>
<dbReference type="AlphaFoldDB" id="A0A840BVY8"/>
<name>A0A840BVY8_9HYPH</name>